<feature type="repeat" description="PPR" evidence="2">
    <location>
        <begin position="123"/>
        <end position="157"/>
    </location>
</feature>
<dbReference type="FunFam" id="1.25.40.10:FF:000031">
    <property type="entry name" value="Pentatricopeptide repeat-containing protein mitochondrial"/>
    <property type="match status" value="1"/>
</dbReference>
<feature type="repeat" description="PPR" evidence="2">
    <location>
        <begin position="1279"/>
        <end position="1309"/>
    </location>
</feature>
<dbReference type="EMBL" id="JADFTS010000008">
    <property type="protein sequence ID" value="KAF9593961.1"/>
    <property type="molecule type" value="Genomic_DNA"/>
</dbReference>
<dbReference type="GO" id="GO:0008270">
    <property type="term" value="F:zinc ion binding"/>
    <property type="evidence" value="ECO:0007669"/>
    <property type="project" value="InterPro"/>
</dbReference>
<dbReference type="InterPro" id="IPR011990">
    <property type="entry name" value="TPR-like_helical_dom_sf"/>
</dbReference>
<dbReference type="Proteomes" id="UP000631114">
    <property type="component" value="Unassembled WGS sequence"/>
</dbReference>
<feature type="repeat" description="PPR" evidence="2">
    <location>
        <begin position="330"/>
        <end position="360"/>
    </location>
</feature>
<dbReference type="InterPro" id="IPR032867">
    <property type="entry name" value="DYW_dom"/>
</dbReference>
<name>A0A835H799_9MAGN</name>
<dbReference type="FunFam" id="1.25.40.10:FF:000073">
    <property type="entry name" value="Pentatricopeptide repeat-containing protein chloroplastic"/>
    <property type="match status" value="1"/>
</dbReference>
<feature type="repeat" description="PPR" evidence="2">
    <location>
        <begin position="158"/>
        <end position="192"/>
    </location>
</feature>
<feature type="repeat" description="PPR" evidence="2">
    <location>
        <begin position="624"/>
        <end position="658"/>
    </location>
</feature>
<dbReference type="PANTHER" id="PTHR47926:SF426">
    <property type="entry name" value="TETRATRICOPEPTIDE-LIKE HELICAL DOMAIN SUPERFAMILY, DYW DOMAIN-CONTAINING PROTEIN"/>
    <property type="match status" value="1"/>
</dbReference>
<feature type="domain" description="DYW" evidence="3">
    <location>
        <begin position="1073"/>
        <end position="1151"/>
    </location>
</feature>
<proteinExistence type="predicted"/>
<feature type="repeat" description="PPR" evidence="2">
    <location>
        <begin position="22"/>
        <end position="56"/>
    </location>
</feature>
<feature type="repeat" description="PPR" evidence="2">
    <location>
        <begin position="259"/>
        <end position="293"/>
    </location>
</feature>
<dbReference type="FunFam" id="1.25.40.10:FF:000366">
    <property type="entry name" value="Pentatricopeptide (PPR) repeat-containing protein"/>
    <property type="match status" value="1"/>
</dbReference>
<evidence type="ECO:0000256" key="1">
    <source>
        <dbReference type="ARBA" id="ARBA00022737"/>
    </source>
</evidence>
<comment type="caution">
    <text evidence="4">The sequence shown here is derived from an EMBL/GenBank/DDBJ whole genome shotgun (WGS) entry which is preliminary data.</text>
</comment>
<dbReference type="Pfam" id="PF13041">
    <property type="entry name" value="PPR_2"/>
    <property type="match status" value="3"/>
</dbReference>
<dbReference type="Pfam" id="PF01535">
    <property type="entry name" value="PPR"/>
    <property type="match status" value="9"/>
</dbReference>
<evidence type="ECO:0000313" key="4">
    <source>
        <dbReference type="EMBL" id="KAF9593961.1"/>
    </source>
</evidence>
<evidence type="ECO:0000313" key="5">
    <source>
        <dbReference type="Proteomes" id="UP000631114"/>
    </source>
</evidence>
<organism evidence="4 5">
    <name type="scientific">Coptis chinensis</name>
    <dbReference type="NCBI Taxonomy" id="261450"/>
    <lineage>
        <taxon>Eukaryota</taxon>
        <taxon>Viridiplantae</taxon>
        <taxon>Streptophyta</taxon>
        <taxon>Embryophyta</taxon>
        <taxon>Tracheophyta</taxon>
        <taxon>Spermatophyta</taxon>
        <taxon>Magnoliopsida</taxon>
        <taxon>Ranunculales</taxon>
        <taxon>Ranunculaceae</taxon>
        <taxon>Coptidoideae</taxon>
        <taxon>Coptis</taxon>
    </lineage>
</organism>
<feature type="domain" description="DYW" evidence="3">
    <location>
        <begin position="1423"/>
        <end position="1515"/>
    </location>
</feature>
<dbReference type="PANTHER" id="PTHR47926">
    <property type="entry name" value="PENTATRICOPEPTIDE REPEAT-CONTAINING PROTEIN"/>
    <property type="match status" value="1"/>
</dbReference>
<reference evidence="4 5" key="1">
    <citation type="submission" date="2020-10" db="EMBL/GenBank/DDBJ databases">
        <title>The Coptis chinensis genome and diversification of protoberbering-type alkaloids.</title>
        <authorList>
            <person name="Wang B."/>
            <person name="Shu S."/>
            <person name="Song C."/>
            <person name="Liu Y."/>
        </authorList>
    </citation>
    <scope>NUCLEOTIDE SEQUENCE [LARGE SCALE GENOMIC DNA]</scope>
    <source>
        <strain evidence="4">HL-2020</strain>
        <tissue evidence="4">Leaf</tissue>
    </source>
</reference>
<keyword evidence="5" id="KW-1185">Reference proteome</keyword>
<dbReference type="InterPro" id="IPR002885">
    <property type="entry name" value="PPR_rpt"/>
</dbReference>
<protein>
    <recommendedName>
        <fullName evidence="3">DYW domain-containing protein</fullName>
    </recommendedName>
</protein>
<feature type="domain" description="DYW" evidence="3">
    <location>
        <begin position="474"/>
        <end position="526"/>
    </location>
</feature>
<dbReference type="OrthoDB" id="428658at2759"/>
<dbReference type="Pfam" id="PF14432">
    <property type="entry name" value="DYW_deaminase"/>
    <property type="match status" value="3"/>
</dbReference>
<dbReference type="NCBIfam" id="TIGR00756">
    <property type="entry name" value="PPR"/>
    <property type="match status" value="10"/>
</dbReference>
<feature type="repeat" description="PPR" evidence="2">
    <location>
        <begin position="725"/>
        <end position="759"/>
    </location>
</feature>
<dbReference type="SUPFAM" id="SSF48452">
    <property type="entry name" value="TPR-like"/>
    <property type="match status" value="2"/>
</dbReference>
<sequence length="1515" mass="169107">MYGKCRYVEGAQKVFEELPRKDVITWTSLSACYVKCGLLIEALLVFREMGMNGLRPNPITVSSVLPACSGLRYLSSGKEIHGFVVRNGIGHNVFVSSGLVVMYANCLSFQKAQLVFDGMSRRDSVSWNVILTAYFSNGECDKALSLFHQMKSEGVKLNSASWNSMIGGCMQNGRTEQALKLLVQMQDLGFKPNNITVSSVLPACTDLKNSKGGKEIHGFSLRHCFIEDIMVGTALVLMYAKCGELELSQRVFNNLPRRDTVAWNTIILANSMHGKGEEALSLFNKMISSGIKPNSVTFTGVLSGCSHARLVDEARFILQSMSKNHHIQPDADHYSSMVDVLSRAGRVEEAYDFIKKMPIEPTAGAWGALLGACRVYKNVDLGQIAAMKLFDIEPDNPGNYVLLSNIFVAAKQWDNASHIRKLMRDRGITKLPGISWVQVKNKTYSFSAGDKRNERSDKIYKFLEELGDKMRLAGYLPNTDFVLQDVDQEEKEEVLCSHSEKLAVAFGILNLSGGSSIRVFKNLRTVQKQPGNQLGILTHLGISSQTVQKQPRLCQWNKPPPQAFMLNADGSLQQHMASFGGTIRDEEGNVILMFHLPVQLAAEHIKLCIRQHARRLFDKIPEPDLPTWTILISAHTKQGHPKESIQLYTEFRRKGIQPDSLVLLSVAKACAALSDSVKAKEIHDDVVRYGFSSDLVLGNALIDMYGKCRYVEGAQKVFEELPRKDVITWTSLSACYVKCGLLIEALLVFREMGMNGLRPNPITVSSVLPACSGLRYLSSGKEIHGFAVRNGIGHNVFVSSGLVVMYANCLSFQKAQLVFDGMSRRDSVSWNVILTAYFSNGECDKALSLFHQMKSEGVKLNSASPEFHDWWVHANGRTEQALKLLVQMQDLGFKPNNITVSSVLPACTDLKNSKGGKEIHGFSLRHCFIEDIMVGTALVLMYAKCGELELSQRVFNNLPRRDTVAWNTIILANSMHGCSHARLVDEARFILQSMSKNHHIQPDADHYSSMQWDNASHIRKLMRDRGITKLPGISWVQVKNKTYSFSAGDKRNERSDKIYKFLEELGDKMRLAGYLPNTDFVLQDVDQEEKEEVLCSHSEKLVVAFGILNLSGGSSIRVFKNLRVCGDCHTAIKFMSKIVGVQITLRDSLRHAWRALSDSVKAKEIHDDVVRYGFSSDLVLGNALIDMYGKSYFSNGECDKALSLFHQMKSEGVKLNSGVVEFHDWGGGVVALQQNDKLGIKPNSVTFTGVLSGCSHARLVDEARFILQSMSKNHHIQPDADHYSSMVDVLSRAGRVEEAYDFIKKMPIEPTAGAWGALLGACRVYKNVDLGQIAAMKLFDIEPDNPGNYVLLSNIFVAAKQWDNASHIRKLMRDRGITKLPGISWVQVKNKTYSFSAGDKRNERSDKIYKFLEELGDKMRLAGYLPNTDFVLQDVDQEEKEEVLCSHSEKLAVAFGILNLSGGSSIRVFKNLRVCGDCHTAIKFMSKIVGVHITLRDSLRFHHFSDGFCSCQDFW</sequence>
<dbReference type="FunFam" id="1.25.40.10:FF:000090">
    <property type="entry name" value="Pentatricopeptide repeat-containing protein, chloroplastic"/>
    <property type="match status" value="1"/>
</dbReference>
<dbReference type="FunFam" id="1.25.40.10:FF:003116">
    <property type="entry name" value="Uncharacterized protein"/>
    <property type="match status" value="1"/>
</dbReference>
<dbReference type="Pfam" id="PF20431">
    <property type="entry name" value="E_motif"/>
    <property type="match status" value="2"/>
</dbReference>
<dbReference type="InterPro" id="IPR046848">
    <property type="entry name" value="E_motif"/>
</dbReference>
<dbReference type="PROSITE" id="PS51375">
    <property type="entry name" value="PPR"/>
    <property type="match status" value="10"/>
</dbReference>
<evidence type="ECO:0000256" key="2">
    <source>
        <dbReference type="PROSITE-ProRule" id="PRU00708"/>
    </source>
</evidence>
<accession>A0A835H799</accession>
<gene>
    <name evidence="4" type="ORF">IFM89_026457</name>
</gene>
<dbReference type="InterPro" id="IPR046960">
    <property type="entry name" value="PPR_At4g14850-like_plant"/>
</dbReference>
<dbReference type="GO" id="GO:0003729">
    <property type="term" value="F:mRNA binding"/>
    <property type="evidence" value="ECO:0007669"/>
    <property type="project" value="UniProtKB-ARBA"/>
</dbReference>
<evidence type="ECO:0000259" key="3">
    <source>
        <dbReference type="Pfam" id="PF14432"/>
    </source>
</evidence>
<dbReference type="Gene3D" id="1.25.40.10">
    <property type="entry name" value="Tetratricopeptide repeat domain"/>
    <property type="match status" value="8"/>
</dbReference>
<dbReference type="GO" id="GO:0009451">
    <property type="term" value="P:RNA modification"/>
    <property type="evidence" value="ECO:0007669"/>
    <property type="project" value="InterPro"/>
</dbReference>
<feature type="repeat" description="PPR" evidence="2">
    <location>
        <begin position="826"/>
        <end position="860"/>
    </location>
</feature>
<keyword evidence="1" id="KW-0677">Repeat</keyword>
<feature type="repeat" description="PPR" evidence="2">
    <location>
        <begin position="1177"/>
        <end position="1215"/>
    </location>
</feature>